<organism evidence="2 3">
    <name type="scientific">Striga asiatica</name>
    <name type="common">Asiatic witchweed</name>
    <name type="synonym">Buchnera asiatica</name>
    <dbReference type="NCBI Taxonomy" id="4170"/>
    <lineage>
        <taxon>Eukaryota</taxon>
        <taxon>Viridiplantae</taxon>
        <taxon>Streptophyta</taxon>
        <taxon>Embryophyta</taxon>
        <taxon>Tracheophyta</taxon>
        <taxon>Spermatophyta</taxon>
        <taxon>Magnoliopsida</taxon>
        <taxon>eudicotyledons</taxon>
        <taxon>Gunneridae</taxon>
        <taxon>Pentapetalae</taxon>
        <taxon>asterids</taxon>
        <taxon>lamiids</taxon>
        <taxon>Lamiales</taxon>
        <taxon>Orobanchaceae</taxon>
        <taxon>Buchnereae</taxon>
        <taxon>Striga</taxon>
    </lineage>
</organism>
<dbReference type="AlphaFoldDB" id="A0A5A7RET1"/>
<sequence>MAHTKNETTGSEDTRHNILKYAGRHNYSNIYATSATASKPAEKAAIPTLFNTPPFDWVAGAGAMPDGGKATDGDGEEADGGGDGGESTDAGEGEAGEVAGGGVADAVGAAEGELLGGADTVGGDPTRGGGDGAAEADGEDDGDGSGDWAREDPISKATTIRREQTLETAIGEH</sequence>
<gene>
    <name evidence="2" type="ORF">STAS_33218</name>
</gene>
<evidence type="ECO:0000256" key="1">
    <source>
        <dbReference type="SAM" id="MobiDB-lite"/>
    </source>
</evidence>
<feature type="region of interest" description="Disordered" evidence="1">
    <location>
        <begin position="51"/>
        <end position="173"/>
    </location>
</feature>
<proteinExistence type="predicted"/>
<feature type="compositionally biased region" description="Acidic residues" evidence="1">
    <location>
        <begin position="134"/>
        <end position="144"/>
    </location>
</feature>
<evidence type="ECO:0000313" key="2">
    <source>
        <dbReference type="EMBL" id="GER55547.1"/>
    </source>
</evidence>
<accession>A0A5A7RET1</accession>
<dbReference type="EMBL" id="BKCP01011959">
    <property type="protein sequence ID" value="GER55547.1"/>
    <property type="molecule type" value="Genomic_DNA"/>
</dbReference>
<reference evidence="3" key="1">
    <citation type="journal article" date="2019" name="Curr. Biol.">
        <title>Genome Sequence of Striga asiatica Provides Insight into the Evolution of Plant Parasitism.</title>
        <authorList>
            <person name="Yoshida S."/>
            <person name="Kim S."/>
            <person name="Wafula E.K."/>
            <person name="Tanskanen J."/>
            <person name="Kim Y.M."/>
            <person name="Honaas L."/>
            <person name="Yang Z."/>
            <person name="Spallek T."/>
            <person name="Conn C.E."/>
            <person name="Ichihashi Y."/>
            <person name="Cheong K."/>
            <person name="Cui S."/>
            <person name="Der J.P."/>
            <person name="Gundlach H."/>
            <person name="Jiao Y."/>
            <person name="Hori C."/>
            <person name="Ishida J.K."/>
            <person name="Kasahara H."/>
            <person name="Kiba T."/>
            <person name="Kim M.S."/>
            <person name="Koo N."/>
            <person name="Laohavisit A."/>
            <person name="Lee Y.H."/>
            <person name="Lumba S."/>
            <person name="McCourt P."/>
            <person name="Mortimer J.C."/>
            <person name="Mutuku J.M."/>
            <person name="Nomura T."/>
            <person name="Sasaki-Sekimoto Y."/>
            <person name="Seto Y."/>
            <person name="Wang Y."/>
            <person name="Wakatake T."/>
            <person name="Sakakibara H."/>
            <person name="Demura T."/>
            <person name="Yamaguchi S."/>
            <person name="Yoneyama K."/>
            <person name="Manabe R.I."/>
            <person name="Nelson D.C."/>
            <person name="Schulman A.H."/>
            <person name="Timko M.P."/>
            <person name="dePamphilis C.W."/>
            <person name="Choi D."/>
            <person name="Shirasu K."/>
        </authorList>
    </citation>
    <scope>NUCLEOTIDE SEQUENCE [LARGE SCALE GENOMIC DNA]</scope>
    <source>
        <strain evidence="3">cv. UVA1</strain>
    </source>
</reference>
<dbReference type="Proteomes" id="UP000325081">
    <property type="component" value="Unassembled WGS sequence"/>
</dbReference>
<feature type="compositionally biased region" description="Basic and acidic residues" evidence="1">
    <location>
        <begin position="148"/>
        <end position="173"/>
    </location>
</feature>
<keyword evidence="3" id="KW-1185">Reference proteome</keyword>
<comment type="caution">
    <text evidence="2">The sequence shown here is derived from an EMBL/GenBank/DDBJ whole genome shotgun (WGS) entry which is preliminary data.</text>
</comment>
<evidence type="ECO:0000313" key="3">
    <source>
        <dbReference type="Proteomes" id="UP000325081"/>
    </source>
</evidence>
<protein>
    <submittedName>
        <fullName evidence="2">Nuclear matrix protein-related</fullName>
    </submittedName>
</protein>
<feature type="compositionally biased region" description="Low complexity" evidence="1">
    <location>
        <begin position="104"/>
        <end position="124"/>
    </location>
</feature>
<name>A0A5A7RET1_STRAF</name>